<name>A0A165HUB2_9APHY</name>
<reference evidence="2 3" key="1">
    <citation type="journal article" date="2016" name="Mol. Biol. Evol.">
        <title>Comparative Genomics of Early-Diverging Mushroom-Forming Fungi Provides Insights into the Origins of Lignocellulose Decay Capabilities.</title>
        <authorList>
            <person name="Nagy L.G."/>
            <person name="Riley R."/>
            <person name="Tritt A."/>
            <person name="Adam C."/>
            <person name="Daum C."/>
            <person name="Floudas D."/>
            <person name="Sun H."/>
            <person name="Yadav J.S."/>
            <person name="Pangilinan J."/>
            <person name="Larsson K.H."/>
            <person name="Matsuura K."/>
            <person name="Barry K."/>
            <person name="Labutti K."/>
            <person name="Kuo R."/>
            <person name="Ohm R.A."/>
            <person name="Bhattacharya S.S."/>
            <person name="Shirouzu T."/>
            <person name="Yoshinaga Y."/>
            <person name="Martin F.M."/>
            <person name="Grigoriev I.V."/>
            <person name="Hibbett D.S."/>
        </authorList>
    </citation>
    <scope>NUCLEOTIDE SEQUENCE [LARGE SCALE GENOMIC DNA]</scope>
    <source>
        <strain evidence="2 3">93-53</strain>
    </source>
</reference>
<dbReference type="GeneID" id="63828948"/>
<feature type="region of interest" description="Disordered" evidence="1">
    <location>
        <begin position="828"/>
        <end position="906"/>
    </location>
</feature>
<gene>
    <name evidence="2" type="ORF">LAESUDRAFT_754689</name>
</gene>
<evidence type="ECO:0000256" key="1">
    <source>
        <dbReference type="SAM" id="MobiDB-lite"/>
    </source>
</evidence>
<dbReference type="RefSeq" id="XP_040769844.1">
    <property type="nucleotide sequence ID" value="XM_040911920.1"/>
</dbReference>
<evidence type="ECO:0000313" key="3">
    <source>
        <dbReference type="Proteomes" id="UP000076871"/>
    </source>
</evidence>
<feature type="compositionally biased region" description="Acidic residues" evidence="1">
    <location>
        <begin position="852"/>
        <end position="870"/>
    </location>
</feature>
<evidence type="ECO:0000313" key="2">
    <source>
        <dbReference type="EMBL" id="KZT12196.1"/>
    </source>
</evidence>
<keyword evidence="3" id="KW-1185">Reference proteome</keyword>
<dbReference type="AlphaFoldDB" id="A0A165HUB2"/>
<protein>
    <submittedName>
        <fullName evidence="2">Uncharacterized protein</fullName>
    </submittedName>
</protein>
<feature type="region of interest" description="Disordered" evidence="1">
    <location>
        <begin position="404"/>
        <end position="436"/>
    </location>
</feature>
<organism evidence="2 3">
    <name type="scientific">Laetiporus sulphureus 93-53</name>
    <dbReference type="NCBI Taxonomy" id="1314785"/>
    <lineage>
        <taxon>Eukaryota</taxon>
        <taxon>Fungi</taxon>
        <taxon>Dikarya</taxon>
        <taxon>Basidiomycota</taxon>
        <taxon>Agaricomycotina</taxon>
        <taxon>Agaricomycetes</taxon>
        <taxon>Polyporales</taxon>
        <taxon>Laetiporus</taxon>
    </lineage>
</organism>
<feature type="compositionally biased region" description="Acidic residues" evidence="1">
    <location>
        <begin position="891"/>
        <end position="906"/>
    </location>
</feature>
<dbReference type="EMBL" id="KV427606">
    <property type="protein sequence ID" value="KZT12196.1"/>
    <property type="molecule type" value="Genomic_DNA"/>
</dbReference>
<dbReference type="InterPro" id="IPR041078">
    <property type="entry name" value="Plavaka"/>
</dbReference>
<sequence length="920" mass="105269">MLDEYKKILAQSRNPDDPEDVEIAIVPIMLWSDSTHLAQFGSAALWPIYAFFGFISKYVRAKPNAFMANHLAYIPSLPHIIQDVYQKLYDTAATADVLRFCKRELFHKIWTLILDPEFMHAYEHGILLRCGDGILRHLFPRFFTYSADYPEKVLIACIRYLARCPCPRCLILKNDIAQMGSEVEMHRRAHARTDNSSMHGIIERTRAWVFQKGIALNSKTISHLLNPKSLVTTRSAFSDRLASFGFNHYAMLVPDLMHEFELGVWKAIFTHLLRILYAEGHDRIQTFNKWFRKVPTFGRDTIRRFDVNVSAMKKLAARDYEDILQCIMPVLDLLLPAPHHDIVMDLVFYLATWHALAKLRLHTTRTINIFEQVTTSLCRAACQFLHETCEDYITLELPKEEAARGRRTAVKRTRDGHHTSTTKSQPATKGKVKEVSTGAPVARNIKRLNLKTYKWHALIDYVEAIKSYGTTDNYTTQTGELEHRRVKGFYVRTNKNGHRFLDRNCTIQAMDAGLVDGSGIGTPAPGLTSAGEPILSGAATLNFSMTDSLPFYTPPEDKYHMSKRAPYGKDIGRWLRANRDDPVFKDFLPHLKDHLLSRLTGRPYDGDENAFTVVEHDVLRFESDRIHFYKVLHVNYTTYDIRRAQDSINPRTHPFIMLLAHEDDDEREDGSPDRHPYWYAQVVGIFHFDVIHRGIHSTSFRPQRMDVLWVRWLGVDPDALGLSHHRLPRVGFVHHHEAMPFGFVDPNEVLHGAHLIPAFAYGKTDSLLPKSLVWQPSCKDMDYVNYYVNIHVDRDMFMRHLGGGVGHKGVAPAPSDLELAVALKHGLTVEPPWSTTPSEDEEDGDRHSKAENEEEWELDEGSICDEEDDYGYGATNPEPEDVVGEATQWENEPEQEDLGLEDGEDGDIEDLYAAYGFAML</sequence>
<proteinExistence type="predicted"/>
<dbReference type="InParanoid" id="A0A165HUB2"/>
<dbReference type="Proteomes" id="UP000076871">
    <property type="component" value="Unassembled WGS sequence"/>
</dbReference>
<accession>A0A165HUB2</accession>
<dbReference type="OrthoDB" id="3208495at2759"/>
<dbReference type="Pfam" id="PF18759">
    <property type="entry name" value="Plavaka"/>
    <property type="match status" value="1"/>
</dbReference>
<dbReference type="STRING" id="1314785.A0A165HUB2"/>